<keyword evidence="3" id="KW-0808">Transferase</keyword>
<dbReference type="InterPro" id="IPR002123">
    <property type="entry name" value="Plipid/glycerol_acylTrfase"/>
</dbReference>
<evidence type="ECO:0000313" key="15">
    <source>
        <dbReference type="Proteomes" id="UP000662931"/>
    </source>
</evidence>
<dbReference type="GO" id="GO:0005743">
    <property type="term" value="C:mitochondrial inner membrane"/>
    <property type="evidence" value="ECO:0007669"/>
    <property type="project" value="UniProtKB-SubCell"/>
</dbReference>
<comment type="similarity">
    <text evidence="2 12">Belongs to the taffazin family.</text>
</comment>
<evidence type="ECO:0000256" key="9">
    <source>
        <dbReference type="ARBA" id="ARBA00023315"/>
    </source>
</evidence>
<organism evidence="14 15">
    <name type="scientific">Eeniella nana</name>
    <name type="common">Yeast</name>
    <name type="synonym">Brettanomyces nanus</name>
    <dbReference type="NCBI Taxonomy" id="13502"/>
    <lineage>
        <taxon>Eukaryota</taxon>
        <taxon>Fungi</taxon>
        <taxon>Dikarya</taxon>
        <taxon>Ascomycota</taxon>
        <taxon>Saccharomycotina</taxon>
        <taxon>Pichiomycetes</taxon>
        <taxon>Pichiales</taxon>
        <taxon>Pichiaceae</taxon>
        <taxon>Brettanomyces</taxon>
    </lineage>
</organism>
<dbReference type="InterPro" id="IPR000872">
    <property type="entry name" value="Tafazzin"/>
</dbReference>
<evidence type="ECO:0000256" key="7">
    <source>
        <dbReference type="ARBA" id="ARBA00023128"/>
    </source>
</evidence>
<evidence type="ECO:0000313" key="14">
    <source>
        <dbReference type="EMBL" id="QPG75265.1"/>
    </source>
</evidence>
<dbReference type="OrthoDB" id="193467at2759"/>
<feature type="domain" description="Phospholipid/glycerol acyltransferase" evidence="13">
    <location>
        <begin position="72"/>
        <end position="244"/>
    </location>
</feature>
<comment type="catalytic activity">
    <reaction evidence="11">
        <text>1'-[1,2-diacyl-sn-glycero-3-phospho],3'-[1-acyl-sn-glycero-3-phospho]-glycerol + a 1,2-diacyl-sn-glycero-3-phosphocholine = a cardiolipin + a 1-acyl-sn-glycero-3-phosphocholine</text>
        <dbReference type="Rhea" id="RHEA:33731"/>
        <dbReference type="ChEBI" id="CHEBI:57643"/>
        <dbReference type="ChEBI" id="CHEBI:58168"/>
        <dbReference type="ChEBI" id="CHEBI:62237"/>
        <dbReference type="ChEBI" id="CHEBI:64743"/>
    </reaction>
    <physiologicalReaction direction="left-to-right" evidence="11">
        <dbReference type="Rhea" id="RHEA:33732"/>
    </physiologicalReaction>
    <physiologicalReaction direction="right-to-left" evidence="11">
        <dbReference type="Rhea" id="RHEA:33733"/>
    </physiologicalReaction>
</comment>
<evidence type="ECO:0000256" key="10">
    <source>
        <dbReference type="ARBA" id="ARBA00024323"/>
    </source>
</evidence>
<dbReference type="PANTHER" id="PTHR12497:SF0">
    <property type="entry name" value="TAFAZZIN"/>
    <property type="match status" value="1"/>
</dbReference>
<protein>
    <recommendedName>
        <fullName evidence="12">Tafazzin family protein</fullName>
    </recommendedName>
</protein>
<evidence type="ECO:0000256" key="11">
    <source>
        <dbReference type="ARBA" id="ARBA00047906"/>
    </source>
</evidence>
<keyword evidence="8" id="KW-0472">Membrane</keyword>
<sequence length="398" mass="45754">MSFYDILASGDKTLDETRPHGSKIWNFFSHIACNSVIGASKIILNTMYDVEVKGLENLDGAMANARDRNRCILSVMNHMSTCDDPFLWACLPWRYFKDLDDIRWGMAASNICFTNSTTSTFFSLGKILSCQRFGRGPFQPGIDACVRLLCPDDTLDEKHIFKGTRSCISPSLIPKDSVNFFSSIYSPPMLRKKTSLVHVFPEAFVCQLQPPFKNSMRFFRWGTARLILEPTVAPVIVPIFSDGFEKIKPEKVEDDLFDFFTFSNRGSKVTVNIGKPLDEKVIEGFRSEWQKLCLKYYDVDNPFKMTDELKFGNETRKLRSKVCAYLREQVCKLRRESGFPEEDSRFSSVDWWTNYTTTKGMSDTDVKFVGLNWAISDYQKNVKFYDDHGNPIDTQKKN</sequence>
<dbReference type="GO" id="GO:0005741">
    <property type="term" value="C:mitochondrial outer membrane"/>
    <property type="evidence" value="ECO:0007669"/>
    <property type="project" value="UniProtKB-SubCell"/>
</dbReference>
<evidence type="ECO:0000256" key="4">
    <source>
        <dbReference type="ARBA" id="ARBA00022787"/>
    </source>
</evidence>
<keyword evidence="9" id="KW-0012">Acyltransferase</keyword>
<evidence type="ECO:0000256" key="6">
    <source>
        <dbReference type="ARBA" id="ARBA00023098"/>
    </source>
</evidence>
<keyword evidence="7" id="KW-0496">Mitochondrion</keyword>
<keyword evidence="5" id="KW-0999">Mitochondrion inner membrane</keyword>
<gene>
    <name evidence="14" type="ORF">FOA43_002615</name>
</gene>
<dbReference type="GO" id="GO:0047184">
    <property type="term" value="F:1-acylglycerophosphocholine O-acyltransferase activity"/>
    <property type="evidence" value="ECO:0007669"/>
    <property type="project" value="TreeGrafter"/>
</dbReference>
<reference evidence="14" key="1">
    <citation type="submission" date="2020-10" db="EMBL/GenBank/DDBJ databases">
        <authorList>
            <person name="Roach M.J.R."/>
        </authorList>
    </citation>
    <scope>NUCLEOTIDE SEQUENCE</scope>
    <source>
        <strain evidence="14">CBS 1945</strain>
    </source>
</reference>
<dbReference type="PANTHER" id="PTHR12497">
    <property type="entry name" value="TAZ PROTEIN TAFAZZIN"/>
    <property type="match status" value="1"/>
</dbReference>
<dbReference type="PRINTS" id="PR00979">
    <property type="entry name" value="TAFAZZIN"/>
</dbReference>
<dbReference type="Pfam" id="PF01553">
    <property type="entry name" value="Acyltransferase"/>
    <property type="match status" value="1"/>
</dbReference>
<name>A0A875S4G8_EENNA</name>
<dbReference type="SMART" id="SM00563">
    <property type="entry name" value="PlsC"/>
    <property type="match status" value="1"/>
</dbReference>
<dbReference type="GeneID" id="62196016"/>
<dbReference type="KEGG" id="bnn:FOA43_002615"/>
<dbReference type="EMBL" id="CP064813">
    <property type="protein sequence ID" value="QPG75265.1"/>
    <property type="molecule type" value="Genomic_DNA"/>
</dbReference>
<evidence type="ECO:0000259" key="13">
    <source>
        <dbReference type="SMART" id="SM00563"/>
    </source>
</evidence>
<dbReference type="Proteomes" id="UP000662931">
    <property type="component" value="Chromosome 2"/>
</dbReference>
<evidence type="ECO:0000256" key="8">
    <source>
        <dbReference type="ARBA" id="ARBA00023136"/>
    </source>
</evidence>
<dbReference type="GO" id="GO:0035965">
    <property type="term" value="P:cardiolipin acyl-chain remodeling"/>
    <property type="evidence" value="ECO:0007669"/>
    <property type="project" value="TreeGrafter"/>
</dbReference>
<accession>A0A875S4G8</accession>
<evidence type="ECO:0000256" key="3">
    <source>
        <dbReference type="ARBA" id="ARBA00022679"/>
    </source>
</evidence>
<dbReference type="GO" id="GO:0007007">
    <property type="term" value="P:inner mitochondrial membrane organization"/>
    <property type="evidence" value="ECO:0007669"/>
    <property type="project" value="TreeGrafter"/>
</dbReference>
<evidence type="ECO:0000256" key="2">
    <source>
        <dbReference type="ARBA" id="ARBA00010524"/>
    </source>
</evidence>
<dbReference type="AlphaFoldDB" id="A0A875S4G8"/>
<evidence type="ECO:0000256" key="5">
    <source>
        <dbReference type="ARBA" id="ARBA00022792"/>
    </source>
</evidence>
<keyword evidence="6" id="KW-0443">Lipid metabolism</keyword>
<comment type="subcellular location">
    <subcellularLocation>
        <location evidence="1">Mitochondrion inner membrane</location>
        <topology evidence="1">Peripheral membrane protein</topology>
        <orientation evidence="1">Intermembrane side</orientation>
    </subcellularLocation>
    <subcellularLocation>
        <location evidence="10">Mitochondrion outer membrane</location>
        <topology evidence="10">Peripheral membrane protein</topology>
        <orientation evidence="10">Intermembrane side</orientation>
    </subcellularLocation>
</comment>
<keyword evidence="4" id="KW-1000">Mitochondrion outer membrane</keyword>
<evidence type="ECO:0000256" key="12">
    <source>
        <dbReference type="RuleBase" id="RU365062"/>
    </source>
</evidence>
<proteinExistence type="inferred from homology"/>
<keyword evidence="15" id="KW-1185">Reference proteome</keyword>
<evidence type="ECO:0000256" key="1">
    <source>
        <dbReference type="ARBA" id="ARBA00004137"/>
    </source>
</evidence>
<dbReference type="RefSeq" id="XP_038778830.1">
    <property type="nucleotide sequence ID" value="XM_038922902.1"/>
</dbReference>